<feature type="compositionally biased region" description="Low complexity" evidence="1">
    <location>
        <begin position="79"/>
        <end position="110"/>
    </location>
</feature>
<evidence type="ECO:0000256" key="1">
    <source>
        <dbReference type="SAM" id="MobiDB-lite"/>
    </source>
</evidence>
<sequence length="144" mass="14717">MQTDQQRPPDVNDLEQNKPATRRILWIIGAIIVLVLLLTLGFSWYQTNAASNNGTQATPTPESTMPAQGGGSQSGQDGGVSSTVTPASGVAPTAPVATPTHAPTPTMAVPIPTPARPTQPPSTPVPPPTPAQPTSPGMQATPTP</sequence>
<name>A0A8J3IK76_9CHLR</name>
<feature type="compositionally biased region" description="Polar residues" evidence="1">
    <location>
        <begin position="49"/>
        <end position="66"/>
    </location>
</feature>
<gene>
    <name evidence="3" type="ORF">KSF_053460</name>
</gene>
<evidence type="ECO:0000313" key="3">
    <source>
        <dbReference type="EMBL" id="GHO95298.1"/>
    </source>
</evidence>
<dbReference type="RefSeq" id="WP_220205984.1">
    <property type="nucleotide sequence ID" value="NZ_BNJK01000001.1"/>
</dbReference>
<dbReference type="AlphaFoldDB" id="A0A8J3IK76"/>
<feature type="compositionally biased region" description="Pro residues" evidence="1">
    <location>
        <begin position="111"/>
        <end position="133"/>
    </location>
</feature>
<evidence type="ECO:0000313" key="4">
    <source>
        <dbReference type="Proteomes" id="UP000597444"/>
    </source>
</evidence>
<keyword evidence="2" id="KW-0472">Membrane</keyword>
<keyword evidence="2" id="KW-0812">Transmembrane</keyword>
<evidence type="ECO:0000256" key="2">
    <source>
        <dbReference type="SAM" id="Phobius"/>
    </source>
</evidence>
<keyword evidence="2" id="KW-1133">Transmembrane helix</keyword>
<accession>A0A8J3IK76</accession>
<keyword evidence="4" id="KW-1185">Reference proteome</keyword>
<dbReference type="EMBL" id="BNJK01000001">
    <property type="protein sequence ID" value="GHO95298.1"/>
    <property type="molecule type" value="Genomic_DNA"/>
</dbReference>
<proteinExistence type="predicted"/>
<feature type="transmembrane region" description="Helical" evidence="2">
    <location>
        <begin position="24"/>
        <end position="45"/>
    </location>
</feature>
<dbReference type="Proteomes" id="UP000597444">
    <property type="component" value="Unassembled WGS sequence"/>
</dbReference>
<feature type="compositionally biased region" description="Gly residues" evidence="1">
    <location>
        <begin position="68"/>
        <end position="78"/>
    </location>
</feature>
<comment type="caution">
    <text evidence="3">The sequence shown here is derived from an EMBL/GenBank/DDBJ whole genome shotgun (WGS) entry which is preliminary data.</text>
</comment>
<protein>
    <submittedName>
        <fullName evidence="3">Uncharacterized protein</fullName>
    </submittedName>
</protein>
<organism evidence="3 4">
    <name type="scientific">Reticulibacter mediterranei</name>
    <dbReference type="NCBI Taxonomy" id="2778369"/>
    <lineage>
        <taxon>Bacteria</taxon>
        <taxon>Bacillati</taxon>
        <taxon>Chloroflexota</taxon>
        <taxon>Ktedonobacteria</taxon>
        <taxon>Ktedonobacterales</taxon>
        <taxon>Reticulibacteraceae</taxon>
        <taxon>Reticulibacter</taxon>
    </lineage>
</organism>
<reference evidence="3" key="1">
    <citation type="submission" date="2020-10" db="EMBL/GenBank/DDBJ databases">
        <title>Taxonomic study of unclassified bacteria belonging to the class Ktedonobacteria.</title>
        <authorList>
            <person name="Yabe S."/>
            <person name="Wang C.M."/>
            <person name="Zheng Y."/>
            <person name="Sakai Y."/>
            <person name="Cavaletti L."/>
            <person name="Monciardini P."/>
            <person name="Donadio S."/>
        </authorList>
    </citation>
    <scope>NUCLEOTIDE SEQUENCE</scope>
    <source>
        <strain evidence="3">ID150040</strain>
    </source>
</reference>
<feature type="region of interest" description="Disordered" evidence="1">
    <location>
        <begin position="49"/>
        <end position="144"/>
    </location>
</feature>